<protein>
    <submittedName>
        <fullName evidence="1">Uncharacterized protein</fullName>
    </submittedName>
</protein>
<organism evidence="1 2">
    <name type="scientific">Pseudomonas phage EM</name>
    <dbReference type="NCBI Taxonomy" id="2936914"/>
    <lineage>
        <taxon>Viruses</taxon>
        <taxon>Duplodnaviria</taxon>
        <taxon>Heunggongvirae</taxon>
        <taxon>Uroviricota</taxon>
        <taxon>Caudoviricetes</taxon>
        <taxon>Vandenendeviridae</taxon>
        <taxon>Skurskavirinae</taxon>
        <taxon>Baldwinvirus</taxon>
        <taxon>Baldwinvirus EM</taxon>
    </lineage>
</organism>
<gene>
    <name evidence="1" type="ORF">EM_186</name>
</gene>
<sequence>MGKCRNPTLPDPTPPYDKLCPELGMQRGEAFVLFFGVEQFFDKSQNYRPLVPAQIHLYNTSTHKRMRLIARFQLVFQDLRNFHGRLSVRAALFLQHRSPNARLQTGRCDRRLVRSDWFRLPEPSKLHLLPRARKRNEHRRYGNLHFRTGLLFSRQTPQSVCLSCCPFYRDSTCCQQLFSVIFHLIRPSLSLPCLEFGHCLPSVLRIHAKA</sequence>
<accession>A0AAE9HJQ5</accession>
<evidence type="ECO:0000313" key="2">
    <source>
        <dbReference type="Proteomes" id="UP000831536"/>
    </source>
</evidence>
<reference evidence="1" key="1">
    <citation type="journal article" date="2022" name="J. Appl. Microbiol.">
        <title>Bacteriophage-Antibiotic Combinations Against Multidrug-Resistant Pseudomonas aeruginosa.</title>
        <authorList>
            <person name="Holger D."/>
            <person name="Lev K.L."/>
            <person name="Kebriaei R."/>
            <person name="Morrisette T."/>
            <person name="Shah R."/>
            <person name="Alexander J."/>
            <person name="Lehman S.M."/>
            <person name="Rybak M.J."/>
        </authorList>
    </citation>
    <scope>NUCLEOTIDE SEQUENCE</scope>
</reference>
<dbReference type="Proteomes" id="UP000831536">
    <property type="component" value="Segment"/>
</dbReference>
<evidence type="ECO:0000313" key="1">
    <source>
        <dbReference type="EMBL" id="UPW35971.1"/>
    </source>
</evidence>
<name>A0AAE9HJQ5_9CAUD</name>
<proteinExistence type="predicted"/>
<keyword evidence="2" id="KW-1185">Reference proteome</keyword>
<dbReference type="EMBL" id="ON169972">
    <property type="protein sequence ID" value="UPW35971.1"/>
    <property type="molecule type" value="Genomic_DNA"/>
</dbReference>